<dbReference type="EMBL" id="SOMN01000002">
    <property type="protein sequence ID" value="TFE30852.1"/>
    <property type="molecule type" value="Genomic_DNA"/>
</dbReference>
<keyword evidence="2" id="KW-1185">Reference proteome</keyword>
<accession>A0A4Y8M5T6</accession>
<proteinExistence type="predicted"/>
<evidence type="ECO:0000313" key="1">
    <source>
        <dbReference type="EMBL" id="TFE30852.1"/>
    </source>
</evidence>
<dbReference type="InterPro" id="IPR058600">
    <property type="entry name" value="YhjD-like"/>
</dbReference>
<dbReference type="Proteomes" id="UP000297900">
    <property type="component" value="Unassembled WGS sequence"/>
</dbReference>
<dbReference type="Pfam" id="PF26325">
    <property type="entry name" value="YhjD"/>
    <property type="match status" value="1"/>
</dbReference>
<sequence length="137" mass="16112">MSVNMKPIAGRASIEELTMIRDFIMLPHMLTMSDKSLQDIRRSSNILKRYFEKFIQLVMDRITKDLMKVRRELAQRGIKVFDDESVDGIIYHGYSCRGYQDRFGIMRETLRAEISFRLAKYSSEVLKNESSMEGRKC</sequence>
<protein>
    <submittedName>
        <fullName evidence="1">Uncharacterized protein</fullName>
    </submittedName>
</protein>
<name>A0A4Y8M5T6_9BACL</name>
<dbReference type="AlphaFoldDB" id="A0A4Y8M5T6"/>
<evidence type="ECO:0000313" key="2">
    <source>
        <dbReference type="Proteomes" id="UP000297900"/>
    </source>
</evidence>
<dbReference type="RefSeq" id="WP_167746956.1">
    <property type="nucleotide sequence ID" value="NZ_SOMN01000002.1"/>
</dbReference>
<gene>
    <name evidence="1" type="ORF">E2980_03490</name>
</gene>
<reference evidence="1 2" key="1">
    <citation type="submission" date="2019-03" db="EMBL/GenBank/DDBJ databases">
        <title>Cohnella endophytica sp. nov., a novel endophytic bacterium isolated from bark of Sonneratia apetala.</title>
        <authorList>
            <person name="Tuo L."/>
        </authorList>
    </citation>
    <scope>NUCLEOTIDE SEQUENCE [LARGE SCALE GENOMIC DNA]</scope>
    <source>
        <strain evidence="1 2">CCTCC AB 208254</strain>
    </source>
</reference>
<organism evidence="1 2">
    <name type="scientific">Cohnella luojiensis</name>
    <dbReference type="NCBI Taxonomy" id="652876"/>
    <lineage>
        <taxon>Bacteria</taxon>
        <taxon>Bacillati</taxon>
        <taxon>Bacillota</taxon>
        <taxon>Bacilli</taxon>
        <taxon>Bacillales</taxon>
        <taxon>Paenibacillaceae</taxon>
        <taxon>Cohnella</taxon>
    </lineage>
</organism>
<comment type="caution">
    <text evidence="1">The sequence shown here is derived from an EMBL/GenBank/DDBJ whole genome shotgun (WGS) entry which is preliminary data.</text>
</comment>